<dbReference type="OrthoDB" id="9809275at2"/>
<dbReference type="Proteomes" id="UP000294562">
    <property type="component" value="Unassembled WGS sequence"/>
</dbReference>
<keyword evidence="3" id="KW-1185">Reference proteome</keyword>
<protein>
    <submittedName>
        <fullName evidence="2">Aminoglycoside phosphotransferase</fullName>
    </submittedName>
</protein>
<dbReference type="EMBL" id="SMZO01000060">
    <property type="protein sequence ID" value="TDL84696.1"/>
    <property type="molecule type" value="Genomic_DNA"/>
</dbReference>
<reference evidence="2 3" key="1">
    <citation type="submission" date="2019-03" db="EMBL/GenBank/DDBJ databases">
        <title>Rhodobacteraceae bacterium SM1902, a new member of the family Rhodobacteraceae isolated from Yantai.</title>
        <authorList>
            <person name="Sun Y."/>
        </authorList>
    </citation>
    <scope>NUCLEOTIDE SEQUENCE [LARGE SCALE GENOMIC DNA]</scope>
    <source>
        <strain evidence="2 3">SM1902</strain>
    </source>
</reference>
<keyword evidence="2" id="KW-0808">Transferase</keyword>
<dbReference type="AlphaFoldDB" id="A0A4R6ARI3"/>
<dbReference type="GO" id="GO:0016740">
    <property type="term" value="F:transferase activity"/>
    <property type="evidence" value="ECO:0007669"/>
    <property type="project" value="UniProtKB-KW"/>
</dbReference>
<evidence type="ECO:0000313" key="2">
    <source>
        <dbReference type="EMBL" id="TDL84696.1"/>
    </source>
</evidence>
<dbReference type="Pfam" id="PF01636">
    <property type="entry name" value="APH"/>
    <property type="match status" value="1"/>
</dbReference>
<dbReference type="InterPro" id="IPR011009">
    <property type="entry name" value="Kinase-like_dom_sf"/>
</dbReference>
<dbReference type="SUPFAM" id="SSF56112">
    <property type="entry name" value="Protein kinase-like (PK-like)"/>
    <property type="match status" value="1"/>
</dbReference>
<evidence type="ECO:0000259" key="1">
    <source>
        <dbReference type="Pfam" id="PF01636"/>
    </source>
</evidence>
<gene>
    <name evidence="2" type="ORF">E2L05_17530</name>
</gene>
<proteinExistence type="predicted"/>
<dbReference type="InterPro" id="IPR002575">
    <property type="entry name" value="Aminoglycoside_PTrfase"/>
</dbReference>
<name>A0A4R6ARI3_9RHOB</name>
<dbReference type="Gene3D" id="3.30.200.20">
    <property type="entry name" value="Phosphorylase Kinase, domain 1"/>
    <property type="match status" value="1"/>
</dbReference>
<evidence type="ECO:0000313" key="3">
    <source>
        <dbReference type="Proteomes" id="UP000294562"/>
    </source>
</evidence>
<organism evidence="2 3">
    <name type="scientific">Meridianimarinicoccus aquatilis</name>
    <dbReference type="NCBI Taxonomy" id="2552766"/>
    <lineage>
        <taxon>Bacteria</taxon>
        <taxon>Pseudomonadati</taxon>
        <taxon>Pseudomonadota</taxon>
        <taxon>Alphaproteobacteria</taxon>
        <taxon>Rhodobacterales</taxon>
        <taxon>Paracoccaceae</taxon>
        <taxon>Meridianimarinicoccus</taxon>
    </lineage>
</organism>
<dbReference type="Gene3D" id="3.90.1200.10">
    <property type="match status" value="1"/>
</dbReference>
<comment type="caution">
    <text evidence="2">The sequence shown here is derived from an EMBL/GenBank/DDBJ whole genome shotgun (WGS) entry which is preliminary data.</text>
</comment>
<dbReference type="RefSeq" id="WP_133344117.1">
    <property type="nucleotide sequence ID" value="NZ_SMZO01000060.1"/>
</dbReference>
<feature type="domain" description="Aminoglycoside phosphotransferase" evidence="1">
    <location>
        <begin position="21"/>
        <end position="244"/>
    </location>
</feature>
<sequence>MTDPNWQDFIEKAGWGAAKTAPLAGDASARRYLRLTAPNGARAVLMIAPPAPDDSTRRFCDISAHLSGMGLSVPAILSAAPSDGLALLEDLGDAVFARVIDADPSTELTLYGAAIDMLAALRTHPAPSSLPSPTATDMAAMTDLAADWYLGQGTANPDLAAAFAQALTPALQQVLTGPRILAHRDFHAENLIWLPERQGSARVGLLDFQDAFAGPDCYDLVSLLEDARRDITGALRAAMVTRFAERTGLAEAAVQRDLAVLGAQRNLRIMGVFARLCLAMGKPRYIDLMPRVWSHLSANLTHPALADLNALVTAHLPAPTPDYLEEMTSRCPRHPKP</sequence>
<accession>A0A4R6ARI3</accession>